<keyword evidence="1" id="KW-0732">Signal</keyword>
<dbReference type="EMBL" id="JAAGSC010000041">
    <property type="protein sequence ID" value="NDY96213.1"/>
    <property type="molecule type" value="Genomic_DNA"/>
</dbReference>
<comment type="caution">
    <text evidence="2">The sequence shown here is derived from an EMBL/GenBank/DDBJ whole genome shotgun (WGS) entry which is preliminary data.</text>
</comment>
<dbReference type="AlphaFoldDB" id="A0A845UWJ0"/>
<protein>
    <recommendedName>
        <fullName evidence="4">Class III cytochrome C domain-containing protein</fullName>
    </recommendedName>
</protein>
<accession>A0A845UWJ0</accession>
<reference evidence="2 3" key="1">
    <citation type="submission" date="2020-02" db="EMBL/GenBank/DDBJ databases">
        <authorList>
            <person name="Zhang X.-Y."/>
        </authorList>
    </citation>
    <scope>NUCLEOTIDE SEQUENCE [LARGE SCALE GENOMIC DNA]</scope>
    <source>
        <strain evidence="2 3">C33</strain>
    </source>
</reference>
<keyword evidence="3" id="KW-1185">Reference proteome</keyword>
<sequence>MKTCTILSIAAMVAATLAYTGVSWIHAAEVKLTDSTEITEDKKIPAKPGGIPHELDGSYTQCSTCHQLEIPPHPAKIESCLICHTQNVEENRGDQ</sequence>
<evidence type="ECO:0000256" key="1">
    <source>
        <dbReference type="SAM" id="SignalP"/>
    </source>
</evidence>
<feature type="signal peptide" evidence="1">
    <location>
        <begin position="1"/>
        <end position="27"/>
    </location>
</feature>
<evidence type="ECO:0008006" key="4">
    <source>
        <dbReference type="Google" id="ProtNLM"/>
    </source>
</evidence>
<dbReference type="SUPFAM" id="SSF48695">
    <property type="entry name" value="Multiheme cytochromes"/>
    <property type="match status" value="1"/>
</dbReference>
<evidence type="ECO:0000313" key="2">
    <source>
        <dbReference type="EMBL" id="NDY96213.1"/>
    </source>
</evidence>
<proteinExistence type="predicted"/>
<feature type="chain" id="PRO_5033051060" description="Class III cytochrome C domain-containing protein" evidence="1">
    <location>
        <begin position="28"/>
        <end position="95"/>
    </location>
</feature>
<gene>
    <name evidence="2" type="ORF">G3I74_10765</name>
</gene>
<dbReference type="Proteomes" id="UP000484885">
    <property type="component" value="Unassembled WGS sequence"/>
</dbReference>
<evidence type="ECO:0000313" key="3">
    <source>
        <dbReference type="Proteomes" id="UP000484885"/>
    </source>
</evidence>
<organism evidence="2 3">
    <name type="scientific">Wenzhouxiangella limi</name>
    <dbReference type="NCBI Taxonomy" id="2707351"/>
    <lineage>
        <taxon>Bacteria</taxon>
        <taxon>Pseudomonadati</taxon>
        <taxon>Pseudomonadota</taxon>
        <taxon>Gammaproteobacteria</taxon>
        <taxon>Chromatiales</taxon>
        <taxon>Wenzhouxiangellaceae</taxon>
        <taxon>Wenzhouxiangella</taxon>
    </lineage>
</organism>
<dbReference type="InterPro" id="IPR036280">
    <property type="entry name" value="Multihaem_cyt_sf"/>
</dbReference>
<name>A0A845UWJ0_9GAMM</name>